<feature type="region of interest" description="Disordered" evidence="10">
    <location>
        <begin position="337"/>
        <end position="360"/>
    </location>
</feature>
<evidence type="ECO:0000256" key="4">
    <source>
        <dbReference type="ARBA" id="ARBA00022723"/>
    </source>
</evidence>
<feature type="compositionally biased region" description="Low complexity" evidence="10">
    <location>
        <begin position="349"/>
        <end position="360"/>
    </location>
</feature>
<evidence type="ECO:0000256" key="8">
    <source>
        <dbReference type="ARBA" id="ARBA00023163"/>
    </source>
</evidence>
<keyword evidence="3" id="KW-0678">Repressor</keyword>
<dbReference type="PANTHER" id="PTHR13578:SF20">
    <property type="entry name" value="POLYCOMB PROTEIN ASX"/>
    <property type="match status" value="1"/>
</dbReference>
<dbReference type="GeneID" id="108668707"/>
<keyword evidence="9" id="KW-0539">Nucleus</keyword>
<feature type="compositionally biased region" description="Basic and acidic residues" evidence="10">
    <location>
        <begin position="2047"/>
        <end position="2059"/>
    </location>
</feature>
<feature type="compositionally biased region" description="Basic and acidic residues" evidence="10">
    <location>
        <begin position="1923"/>
        <end position="1937"/>
    </location>
</feature>
<dbReference type="PANTHER" id="PTHR13578">
    <property type="entry name" value="ADDITIONAL SEX COMBS LIKE PROTEIN ASXL"/>
    <property type="match status" value="1"/>
</dbReference>
<evidence type="ECO:0000259" key="11">
    <source>
        <dbReference type="PROSITE" id="PS51916"/>
    </source>
</evidence>
<dbReference type="InterPro" id="IPR026905">
    <property type="entry name" value="ASX-like_PHD"/>
</dbReference>
<dbReference type="Pfam" id="PF13919">
    <property type="entry name" value="ASXH"/>
    <property type="match status" value="1"/>
</dbReference>
<feature type="region of interest" description="Disordered" evidence="10">
    <location>
        <begin position="687"/>
        <end position="725"/>
    </location>
</feature>
<feature type="compositionally biased region" description="Basic and acidic residues" evidence="10">
    <location>
        <begin position="2116"/>
        <end position="2126"/>
    </location>
</feature>
<keyword evidence="12" id="KW-1185">Reference proteome</keyword>
<feature type="region of interest" description="Disordered" evidence="10">
    <location>
        <begin position="2035"/>
        <end position="2099"/>
    </location>
</feature>
<evidence type="ECO:0000256" key="2">
    <source>
        <dbReference type="ARBA" id="ARBA00006391"/>
    </source>
</evidence>
<feature type="domain" description="DEUBAD" evidence="11">
    <location>
        <begin position="829"/>
        <end position="940"/>
    </location>
</feature>
<feature type="compositionally biased region" description="Low complexity" evidence="10">
    <location>
        <begin position="656"/>
        <end position="673"/>
    </location>
</feature>
<feature type="region of interest" description="Disordered" evidence="10">
    <location>
        <begin position="651"/>
        <end position="675"/>
    </location>
</feature>
<evidence type="ECO:0000313" key="12">
    <source>
        <dbReference type="Proteomes" id="UP000694843"/>
    </source>
</evidence>
<feature type="region of interest" description="Disordered" evidence="10">
    <location>
        <begin position="1730"/>
        <end position="1749"/>
    </location>
</feature>
<dbReference type="InterPro" id="IPR044867">
    <property type="entry name" value="DEUBAD_dom"/>
</dbReference>
<dbReference type="CTD" id="36612"/>
<accession>A0A979FJA6</accession>
<evidence type="ECO:0000256" key="7">
    <source>
        <dbReference type="ARBA" id="ARBA00023015"/>
    </source>
</evidence>
<dbReference type="InterPro" id="IPR028020">
    <property type="entry name" value="ASX_DEUBAD_dom"/>
</dbReference>
<feature type="region of interest" description="Disordered" evidence="10">
    <location>
        <begin position="953"/>
        <end position="974"/>
    </location>
</feature>
<feature type="region of interest" description="Disordered" evidence="10">
    <location>
        <begin position="372"/>
        <end position="405"/>
    </location>
</feature>
<dbReference type="GO" id="GO:0003677">
    <property type="term" value="F:DNA binding"/>
    <property type="evidence" value="ECO:0007669"/>
    <property type="project" value="InterPro"/>
</dbReference>
<dbReference type="GO" id="GO:0035517">
    <property type="term" value="C:PR-DUB complex"/>
    <property type="evidence" value="ECO:0007669"/>
    <property type="project" value="TreeGrafter"/>
</dbReference>
<feature type="compositionally biased region" description="Basic and acidic residues" evidence="10">
    <location>
        <begin position="1877"/>
        <end position="1896"/>
    </location>
</feature>
<evidence type="ECO:0000313" key="13">
    <source>
        <dbReference type="RefSeq" id="XP_047737059.1"/>
    </source>
</evidence>
<feature type="compositionally biased region" description="Polar residues" evidence="10">
    <location>
        <begin position="1232"/>
        <end position="1250"/>
    </location>
</feature>
<name>A0A979FJA6_HYAAZ</name>
<feature type="region of interest" description="Disordered" evidence="10">
    <location>
        <begin position="2116"/>
        <end position="2151"/>
    </location>
</feature>
<feature type="compositionally biased region" description="Acidic residues" evidence="10">
    <location>
        <begin position="1786"/>
        <end position="1812"/>
    </location>
</feature>
<keyword evidence="8" id="KW-0804">Transcription</keyword>
<comment type="similarity">
    <text evidence="2">Belongs to the Asx family.</text>
</comment>
<evidence type="ECO:0000256" key="6">
    <source>
        <dbReference type="ARBA" id="ARBA00022833"/>
    </source>
</evidence>
<feature type="compositionally biased region" description="Basic residues" evidence="10">
    <location>
        <begin position="383"/>
        <end position="395"/>
    </location>
</feature>
<organism evidence="12 13">
    <name type="scientific">Hyalella azteca</name>
    <name type="common">Amphipod</name>
    <dbReference type="NCBI Taxonomy" id="294128"/>
    <lineage>
        <taxon>Eukaryota</taxon>
        <taxon>Metazoa</taxon>
        <taxon>Ecdysozoa</taxon>
        <taxon>Arthropoda</taxon>
        <taxon>Crustacea</taxon>
        <taxon>Multicrustacea</taxon>
        <taxon>Malacostraca</taxon>
        <taxon>Eumalacostraca</taxon>
        <taxon>Peracarida</taxon>
        <taxon>Amphipoda</taxon>
        <taxon>Senticaudata</taxon>
        <taxon>Talitrida</taxon>
        <taxon>Talitroidea</taxon>
        <taxon>Hyalellidae</taxon>
        <taxon>Hyalella</taxon>
    </lineage>
</organism>
<feature type="compositionally biased region" description="Low complexity" evidence="10">
    <location>
        <begin position="953"/>
        <end position="963"/>
    </location>
</feature>
<evidence type="ECO:0000256" key="9">
    <source>
        <dbReference type="ARBA" id="ARBA00023242"/>
    </source>
</evidence>
<evidence type="ECO:0000256" key="3">
    <source>
        <dbReference type="ARBA" id="ARBA00022491"/>
    </source>
</evidence>
<gene>
    <name evidence="13" type="primary">LOC108668707</name>
</gene>
<dbReference type="GO" id="GO:0008270">
    <property type="term" value="F:zinc ion binding"/>
    <property type="evidence" value="ECO:0007669"/>
    <property type="project" value="UniProtKB-KW"/>
</dbReference>
<evidence type="ECO:0000256" key="5">
    <source>
        <dbReference type="ARBA" id="ARBA00022771"/>
    </source>
</evidence>
<feature type="region of interest" description="Disordered" evidence="10">
    <location>
        <begin position="1863"/>
        <end position="1986"/>
    </location>
</feature>
<protein>
    <submittedName>
        <fullName evidence="13">Serine-rich adhesin for platelets isoform X1</fullName>
    </submittedName>
</protein>
<proteinExistence type="inferred from homology"/>
<feature type="compositionally biased region" description="Polar residues" evidence="10">
    <location>
        <begin position="2301"/>
        <end position="2313"/>
    </location>
</feature>
<dbReference type="OrthoDB" id="9348951at2759"/>
<feature type="region of interest" description="Disordered" evidence="10">
    <location>
        <begin position="2271"/>
        <end position="2336"/>
    </location>
</feature>
<keyword evidence="5" id="KW-0863">Zinc-finger</keyword>
<feature type="region of interest" description="Disordered" evidence="10">
    <location>
        <begin position="1229"/>
        <end position="1275"/>
    </location>
</feature>
<keyword evidence="7" id="KW-0805">Transcription regulation</keyword>
<dbReference type="PROSITE" id="PS51916">
    <property type="entry name" value="DEUBAD"/>
    <property type="match status" value="1"/>
</dbReference>
<keyword evidence="4" id="KW-0479">Metal-binding</keyword>
<dbReference type="InterPro" id="IPR024811">
    <property type="entry name" value="ASX/ASX-like"/>
</dbReference>
<dbReference type="GO" id="GO:0003682">
    <property type="term" value="F:chromatin binding"/>
    <property type="evidence" value="ECO:0007669"/>
    <property type="project" value="TreeGrafter"/>
</dbReference>
<dbReference type="GO" id="GO:0045944">
    <property type="term" value="P:positive regulation of transcription by RNA polymerase II"/>
    <property type="evidence" value="ECO:0007669"/>
    <property type="project" value="TreeGrafter"/>
</dbReference>
<feature type="compositionally biased region" description="Low complexity" evidence="10">
    <location>
        <begin position="2014"/>
        <end position="2023"/>
    </location>
</feature>
<dbReference type="GO" id="GO:0009887">
    <property type="term" value="P:animal organ morphogenesis"/>
    <property type="evidence" value="ECO:0007669"/>
    <property type="project" value="TreeGrafter"/>
</dbReference>
<dbReference type="Proteomes" id="UP000694843">
    <property type="component" value="Unplaced"/>
</dbReference>
<comment type="subcellular location">
    <subcellularLocation>
        <location evidence="1">Nucleus</location>
    </subcellularLocation>
</comment>
<evidence type="ECO:0000256" key="1">
    <source>
        <dbReference type="ARBA" id="ARBA00004123"/>
    </source>
</evidence>
<keyword evidence="6" id="KW-0862">Zinc</keyword>
<feature type="compositionally biased region" description="Polar residues" evidence="10">
    <location>
        <begin position="1262"/>
        <end position="1275"/>
    </location>
</feature>
<dbReference type="Pfam" id="PF13922">
    <property type="entry name" value="PHD_3"/>
    <property type="match status" value="1"/>
</dbReference>
<feature type="compositionally biased region" description="Acidic residues" evidence="10">
    <location>
        <begin position="1913"/>
        <end position="1922"/>
    </location>
</feature>
<dbReference type="RefSeq" id="XP_047737059.1">
    <property type="nucleotide sequence ID" value="XM_047881103.1"/>
</dbReference>
<reference evidence="13" key="1">
    <citation type="submission" date="2025-08" db="UniProtKB">
        <authorList>
            <consortium name="RefSeq"/>
        </authorList>
    </citation>
    <scope>IDENTIFICATION</scope>
    <source>
        <tissue evidence="13">Whole organism</tissue>
    </source>
</reference>
<feature type="region of interest" description="Disordered" evidence="10">
    <location>
        <begin position="1763"/>
        <end position="1818"/>
    </location>
</feature>
<sequence length="2735" mass="294041">MQLLTPQCLHFYSLDYCKLHHTNEALYQTFAIYLVMNPAHCLDSNLSSNCQKRDDNCDTINSPEIHSNAVNTLVTPEALTLVEAFVNTTSNSIGCNAHKTLLLSQLLAKNATIPQLAQISPLCESSLVEASHFQTLQDSSKPCLFKTVNDENSQHLLFYTNKSILNNSVASPYCVISDNVQHSTVSVPQQKTYVLTSSNNCSVSLPYSNVPSMVASPGSSLMIAQAEHHSSKVFLSDSTKGATPPLLSPLSPRPYAQSLVSVELSSPSILSAIPTVCQSSVCDIDSSHRVLSSTPAADSTYIPTSVLGVSTCSVLPGNLVLSGPQTNGVVAGADLTSSITGGRKSPMASPSSTSLSPVTSSLPLVSSKNISSAMTVSGGGGKHALRQQARRRRRNTSIAAGNSPPITRITMKTLSGAQQLCGASHVTTQQQLSTSTPVTSLLTLPTSLPLQHLQQLHQAHLDVSAAAPVITLPLTTNGLSISSAGVIFSNSLSAQYSTLLSARPLTKDILTSTPLSPSATPSELRNASPGILFNACKSDVETSPVRSFHSSIGSDLSSIVNSAINSVVTISARNSSNTRLSPSPLASRNANTTLKNLVANSKSFTLSNKSLLTYSNNAKNKSCISKQLSVNKVSSTKASTSSAVDSNVSLGVTSKQSTAPSRTPRSSQRSSSRLAWTSIATPTTSLSVTHTTTTTTTHASTSSLSSTTSTSLITTNPSSSSASSTVTIVPSTTAVPCVTPPPLEVVCCSSTTTPNLSPSLASTCALTGRALRVSSGQSSPSSLTAAPSTMQDYLAAIPGFKPRKKSGRKLSTAAQLAQSKEGNIDLETPDSILCGVNLRPTLNNHTFTLLSPEQQARLMPLMPQLDLENVGSVKSFRLASGSLNNEFFGRACESWRCRLNAGEFTHDSQMKMKAEVEKERLKLDPWKVAHFEPVWGVKPSAQLPPLFTSPAFSSGRSRGFQSSKVSSNAKLKNSHPPDKLLLILKLLAERESSRKKASEPESLEDEKIACKLEDDKEACSSDCLIIPSNMLMNDEDSNHEDLLATRIKAESFIDRVDHIPNSSIVPFKNDHAVTSVSCKRKNSSLVWSNSMKKMCLSSIVSDAHSRKVSDIELIAVSSNVSSSLRAVSVTSNVTNLCDSSAEEPPVVVPSSSDRAIMLSSSSSESIIRCTSPNQPGTACSTLDSLSLTGEVNIVRSDCTITRVTAPGGSSGSSFASSVPGLVLRSSAGRSVGLSSPNTVTIKPSLSSHPTRLSARLSGRNLRPTNTTESTALSPQKSSCISLPEFSSESSKCFSNALSSQTSLQSLQSSRSHLTIEQLPSSKSITCPVSYVSALPQVTIHPVPPKTTAATTSSAPHLTSTITFTRLNSALSASTSATESSLPRSVADVSSAGSLLVIRKIPSSVPQMSESSAEKASLSNVSVNSSRPIAIIPYQQPTSNNVPSAHPTFATPPVLLRGLRLFRIAEPITQASEASCSVDPSNQTLLVPRLNTSACNEASPQTGLISSMDGSTMPSAPAVIDVVNSNISSPGNLFYHGTPPRAASVPPNKTSLVTVSPRPNSVGPQLMLASPCSHVGDSQTVHLVSPSGILLTPNIQDQVTDFRVPPQTIIVASRSPSTNTSSGHVTIANPAHSAVDATSNIINVDTNYVRSVSSSDTNTIPHFGTPNTLITSVPGSHFLSKCCPSPDEDRGLIRDEQKEIPEVAHEISTTHEDIVKLHSPVTDVESIAAEELPLQNTEDQDEKEELPRGHLQLRFSKSQLERFREESSARSVASDDLSEYTDKNTDVFEDEDEEEIEEDEEDEDEDEEEEDVDFSGLTNTEFAAEQFQHLTEQEQLQLKQLQEQQIQLERQIEQQQQLLQLQQQHQAQLQYLGDPDEDQHGFVERLDGYDDHDDRSSGHYSLKRSIQNSKEQEVYDVEDDDEVAGSHESEAEHEIVELHDEDDDGPEDSSKHQNLLFDGENVHESSENIDDNSMVVNSSHDIDMLDSNDAVPTVVDLDLNGTESQLVDTEEDKSLSAPPGDSDDAAAMAEVMEVAFSDKQEDTDERQEEGSTKEANKRDLFSNTVSSMSLRSSRRVSINKAMQSSSDRSKGKKSSSSQAINTTSIQDEMQLEESHHLYDDSNSCKEDETPDSSERQVLQPGEQEPSQNDSFCDKEDIDCVNVAQYEVFGKDNKILCSDRVVVQHSPGVVKGEDDEVSSLPDLDDCNHDMEELGSLQNIDDCLSTIESLENLEDCPSNLNSLDQIDDYPSNIDSFENIDECPSNIDSLDQIDDLPSTIDSPNNLDSFPDEETRQFDNCDGASGNLQKENKNTASEDNPVAVNASHPIQDQGGNGQTSEVCQVKTEDLETHTSDMSMIDDAGLSQSNVSLDESENKLENPESVELESHEIESCAMDAQEGLDVSPSSADGDQCISLEADAVRQQQHEPLMACAVVKQEMPDIPQQLHFTGQSYVSPQHQQHHQFQQMKPLPQQHMMMYGKQFINCNPGGMQPMIYNMNAVMPSHMNNQMMTGHMTANNMESAAIGSNGLSNHVNMGHMIQVVGSNVMRPNMANAMMTGHVIGPNQRFPGFFNNMQQNMNSAHMHMHNPMHMNLNNVNSHANMNGMQPTVVNGGNGTMMNMGSVVGPMGNQNFVASMNVNKFANSTAVLMNISPPMMRSSNNNVSPPAIRTSNNNNNDHNSIVPHGMDDTECGGQVDDGSADDGCPCNMKAMVVCLKCGAFCHHDCMSPGRLCGTCLVR</sequence>
<feature type="region of interest" description="Disordered" evidence="10">
    <location>
        <begin position="2003"/>
        <end position="2023"/>
    </location>
</feature>
<evidence type="ECO:0000256" key="10">
    <source>
        <dbReference type="SAM" id="MobiDB-lite"/>
    </source>
</evidence>